<dbReference type="SUPFAM" id="SSF54236">
    <property type="entry name" value="Ubiquitin-like"/>
    <property type="match status" value="1"/>
</dbReference>
<feature type="compositionally biased region" description="Polar residues" evidence="1">
    <location>
        <begin position="331"/>
        <end position="347"/>
    </location>
</feature>
<feature type="compositionally biased region" description="Low complexity" evidence="1">
    <location>
        <begin position="284"/>
        <end position="302"/>
    </location>
</feature>
<feature type="compositionally biased region" description="Basic and acidic residues" evidence="1">
    <location>
        <begin position="159"/>
        <end position="256"/>
    </location>
</feature>
<organism evidence="3 4">
    <name type="scientific">Lepidopterella palustris CBS 459.81</name>
    <dbReference type="NCBI Taxonomy" id="1314670"/>
    <lineage>
        <taxon>Eukaryota</taxon>
        <taxon>Fungi</taxon>
        <taxon>Dikarya</taxon>
        <taxon>Ascomycota</taxon>
        <taxon>Pezizomycotina</taxon>
        <taxon>Dothideomycetes</taxon>
        <taxon>Pleosporomycetidae</taxon>
        <taxon>Mytilinidiales</taxon>
        <taxon>Argynnaceae</taxon>
        <taxon>Lepidopterella</taxon>
    </lineage>
</organism>
<dbReference type="CDD" id="cd06503">
    <property type="entry name" value="ATP-synt_Fo_b"/>
    <property type="match status" value="1"/>
</dbReference>
<feature type="region of interest" description="Disordered" evidence="1">
    <location>
        <begin position="784"/>
        <end position="907"/>
    </location>
</feature>
<evidence type="ECO:0000313" key="4">
    <source>
        <dbReference type="Proteomes" id="UP000250266"/>
    </source>
</evidence>
<feature type="domain" description="PH" evidence="2">
    <location>
        <begin position="487"/>
        <end position="586"/>
    </location>
</feature>
<feature type="compositionally biased region" description="Polar residues" evidence="1">
    <location>
        <begin position="1"/>
        <end position="14"/>
    </location>
</feature>
<dbReference type="Gene3D" id="2.30.29.30">
    <property type="entry name" value="Pleckstrin-homology domain (PH domain)/Phosphotyrosine-binding domain (PTB)"/>
    <property type="match status" value="1"/>
</dbReference>
<reference evidence="3 4" key="1">
    <citation type="journal article" date="2016" name="Nat. Commun.">
        <title>Ectomycorrhizal ecology is imprinted in the genome of the dominant symbiotic fungus Cenococcum geophilum.</title>
        <authorList>
            <consortium name="DOE Joint Genome Institute"/>
            <person name="Peter M."/>
            <person name="Kohler A."/>
            <person name="Ohm R.A."/>
            <person name="Kuo A."/>
            <person name="Krutzmann J."/>
            <person name="Morin E."/>
            <person name="Arend M."/>
            <person name="Barry K.W."/>
            <person name="Binder M."/>
            <person name="Choi C."/>
            <person name="Clum A."/>
            <person name="Copeland A."/>
            <person name="Grisel N."/>
            <person name="Haridas S."/>
            <person name="Kipfer T."/>
            <person name="LaButti K."/>
            <person name="Lindquist E."/>
            <person name="Lipzen A."/>
            <person name="Maire R."/>
            <person name="Meier B."/>
            <person name="Mihaltcheva S."/>
            <person name="Molinier V."/>
            <person name="Murat C."/>
            <person name="Poggeler S."/>
            <person name="Quandt C.A."/>
            <person name="Sperisen C."/>
            <person name="Tritt A."/>
            <person name="Tisserant E."/>
            <person name="Crous P.W."/>
            <person name="Henrissat B."/>
            <person name="Nehls U."/>
            <person name="Egli S."/>
            <person name="Spatafora J.W."/>
            <person name="Grigoriev I.V."/>
            <person name="Martin F.M."/>
        </authorList>
    </citation>
    <scope>NUCLEOTIDE SEQUENCE [LARGE SCALE GENOMIC DNA]</scope>
    <source>
        <strain evidence="3 4">CBS 459.81</strain>
    </source>
</reference>
<feature type="compositionally biased region" description="Basic and acidic residues" evidence="1">
    <location>
        <begin position="805"/>
        <end position="814"/>
    </location>
</feature>
<feature type="compositionally biased region" description="Basic and acidic residues" evidence="1">
    <location>
        <begin position="22"/>
        <end position="32"/>
    </location>
</feature>
<dbReference type="AlphaFoldDB" id="A0A8E2EC29"/>
<dbReference type="PANTHER" id="PTHR38700">
    <property type="entry name" value="YALI0E22418P"/>
    <property type="match status" value="1"/>
</dbReference>
<dbReference type="SUPFAM" id="SSF50729">
    <property type="entry name" value="PH domain-like"/>
    <property type="match status" value="1"/>
</dbReference>
<proteinExistence type="predicted"/>
<feature type="compositionally biased region" description="Polar residues" evidence="1">
    <location>
        <begin position="713"/>
        <end position="729"/>
    </location>
</feature>
<accession>A0A8E2EC29</accession>
<dbReference type="InterPro" id="IPR029071">
    <property type="entry name" value="Ubiquitin-like_domsf"/>
</dbReference>
<dbReference type="OrthoDB" id="43122at2759"/>
<gene>
    <name evidence="3" type="ORF">K432DRAFT_296510</name>
</gene>
<feature type="region of interest" description="Disordered" evidence="1">
    <location>
        <begin position="695"/>
        <end position="770"/>
    </location>
</feature>
<dbReference type="PANTHER" id="PTHR38700:SF1">
    <property type="entry name" value="PH DOMAIN-CONTAINING PROTEIN"/>
    <property type="match status" value="1"/>
</dbReference>
<feature type="compositionally biased region" description="Polar residues" evidence="1">
    <location>
        <begin position="609"/>
        <end position="634"/>
    </location>
</feature>
<dbReference type="InterPro" id="IPR011993">
    <property type="entry name" value="PH-like_dom_sf"/>
</dbReference>
<feature type="compositionally biased region" description="Gly residues" evidence="1">
    <location>
        <begin position="884"/>
        <end position="894"/>
    </location>
</feature>
<feature type="region of interest" description="Disordered" evidence="1">
    <location>
        <begin position="602"/>
        <end position="634"/>
    </location>
</feature>
<evidence type="ECO:0000256" key="1">
    <source>
        <dbReference type="SAM" id="MobiDB-lite"/>
    </source>
</evidence>
<feature type="compositionally biased region" description="Polar residues" evidence="1">
    <location>
        <begin position="850"/>
        <end position="861"/>
    </location>
</feature>
<protein>
    <recommendedName>
        <fullName evidence="2">PH domain-containing protein</fullName>
    </recommendedName>
</protein>
<dbReference type="InterPro" id="IPR001849">
    <property type="entry name" value="PH_domain"/>
</dbReference>
<feature type="region of interest" description="Disordered" evidence="1">
    <location>
        <begin position="1"/>
        <end position="370"/>
    </location>
</feature>
<keyword evidence="4" id="KW-1185">Reference proteome</keyword>
<evidence type="ECO:0000259" key="2">
    <source>
        <dbReference type="Pfam" id="PF00169"/>
    </source>
</evidence>
<evidence type="ECO:0000313" key="3">
    <source>
        <dbReference type="EMBL" id="OCK81011.1"/>
    </source>
</evidence>
<dbReference type="Proteomes" id="UP000250266">
    <property type="component" value="Unassembled WGS sequence"/>
</dbReference>
<dbReference type="Pfam" id="PF00169">
    <property type="entry name" value="PH"/>
    <property type="match status" value="1"/>
</dbReference>
<feature type="compositionally biased region" description="Polar residues" evidence="1">
    <location>
        <begin position="62"/>
        <end position="71"/>
    </location>
</feature>
<feature type="compositionally biased region" description="Low complexity" evidence="1">
    <location>
        <begin position="93"/>
        <end position="106"/>
    </location>
</feature>
<sequence>MPTDNVSTPESTKFSRYRSVRKAQEQKLEQLKQHQPPAMPSQEPQKDQAVIRSMSRYHRQHPTTSGSNTQKLPPVHASPAVRRANTQHQLDHASASLAAAHATSNSRIRAGSTPVTSQQQQQQLRNGSNAQSKSPPSSRTPPEPVPLVKRGAREPPPTAREEARQLIQGETERQKQVQAKLRADKRAKLEAEQAERDKLERAAEEAERIRAQQEAEEAERLRLEKEAELLERGKRLQKAESASRIKASREEEERQARLKWAQESTHRVHKPVQLNDDLADHEPQPQTRPQTRHQTSPQQTPQQTPPPPSPSKQGMKLGIFKRRKAEDSPENPATTSKSKQRSNTIANDNGPPTTIIPGGGGAVPGIDAPKSAVNAGDRRVRVECNKSFILLPVTPTTTPLDLIRSASTCLSEPINAKASVLLESFSKVGLQRPLRHYEHVRDVMNSWDDDKQFSLVLVDSASGGIDEELSSSQVPSSRPDGITCFIQYSQKPGKWSKRWVTLRSDGQMLLAKNEAGKESANVCHLSDFDIYSPTPRKLKSVRPPKKICFAVKSQQKSSIFTDESSFVHFFSIPDKETGTAFYKAIQGWRSWYLVNVMGEGQQKPKAADSTGSNGYSGDRNMSGSKPQSNVSGLHTRNASVDSHYQLGTFSPLLDLSQFGQEDKRDRRGETSFANDMLSAIDTKALHSRKLSTRIKGYPPVSYKPGHISKDSISHNSNRLNSLTQSTSSHSADEETFAPTGLLGRTYSQRQRQQQEREKKNTPFTDGPSLLNSFNATTSYITHASFESAGGGGGLGRNASVRSTTRSRESSDLHRNSSTRVKPKPLIDLTPQYREPPQHARKGKGFVPDTMGTQPLISSATSPEEAIKIPPSTDWRARPSIPAGAGIGHGTYGGGGHERTRSLRVGGGGAMPTGLAAYAANNHSGAPEDETDAFTGRGLLAHTGFSQGGVGVGHGVMDGSKAKGPMLDVSDRSQFVPGSLLAGVEKVQGPAGPVIEREKRRSWEVSVGEGM</sequence>
<dbReference type="EMBL" id="KV744937">
    <property type="protein sequence ID" value="OCK81011.1"/>
    <property type="molecule type" value="Genomic_DNA"/>
</dbReference>
<name>A0A8E2EC29_9PEZI</name>